<keyword evidence="3" id="KW-0677">Repeat</keyword>
<proteinExistence type="predicted"/>
<keyword evidence="6" id="KW-1185">Reference proteome</keyword>
<feature type="repeat" description="WD" evidence="4">
    <location>
        <begin position="183"/>
        <end position="225"/>
    </location>
</feature>
<evidence type="ECO:0000256" key="4">
    <source>
        <dbReference type="PROSITE-ProRule" id="PRU00221"/>
    </source>
</evidence>
<comment type="caution">
    <text evidence="5">The sequence shown here is derived from an EMBL/GenBank/DDBJ whole genome shotgun (WGS) entry which is preliminary data.</text>
</comment>
<dbReference type="AlphaFoldDB" id="A0A5E4A771"/>
<dbReference type="SMART" id="SM00320">
    <property type="entry name" value="WD40"/>
    <property type="match status" value="3"/>
</dbReference>
<dbReference type="PROSITE" id="PS50082">
    <property type="entry name" value="WD_REPEATS_2"/>
    <property type="match status" value="3"/>
</dbReference>
<dbReference type="InterPro" id="IPR015943">
    <property type="entry name" value="WD40/YVTN_repeat-like_dom_sf"/>
</dbReference>
<dbReference type="PROSITE" id="PS50294">
    <property type="entry name" value="WD_REPEATS_REGION"/>
    <property type="match status" value="1"/>
</dbReference>
<dbReference type="Proteomes" id="UP000335636">
    <property type="component" value="Unassembled WGS sequence"/>
</dbReference>
<evidence type="ECO:0000256" key="2">
    <source>
        <dbReference type="ARBA" id="ARBA00022574"/>
    </source>
</evidence>
<feature type="repeat" description="WD" evidence="4">
    <location>
        <begin position="275"/>
        <end position="316"/>
    </location>
</feature>
<protein>
    <recommendedName>
        <fullName evidence="1">WD repeat-containing protein on Y chromosome</fullName>
    </recommendedName>
</protein>
<feature type="repeat" description="WD" evidence="4">
    <location>
        <begin position="320"/>
        <end position="361"/>
    </location>
</feature>
<accession>A0A5E4A771</accession>
<gene>
    <name evidence="5" type="ORF">MONAX_5E033290</name>
</gene>
<dbReference type="InterPro" id="IPR051242">
    <property type="entry name" value="WD-EF-hand_domain"/>
</dbReference>
<sequence length="384" mass="41411">MPSGHCPCLRSSAGLSRGPPGAFSGVDLPPLAVLSCPLLLGPSCQPHGLALARPRPPPSAPVASSFSSVSASLYPLREKGSSMWQGHRSDASGTWQGAGAGKPLLNVRADQPGLFLLTIALMGTRRRCNEEGSGGQVWEDGAGGAVVGCRDPLCIWQAWWASEGWRWALYIQCRPRGLPVWVMKGHQTSVMHLLINSKNSSILISISRDKNIRVWDMQDYICLQSFCGKLFALGNCPITSACFHETDNTLICSTYSIGILNGYLECQQPMKTGKLSTHSAAVCNVLYSKIFKQVVSGCLHGTVCVWELFTGTKMVDFSVSGTHFVELTSMALDESERCLLTGLRDGTMKMWNYNSGECLLTFPNPDKVEVSLVCCGARAGPSSS</sequence>
<keyword evidence="2 4" id="KW-0853">WD repeat</keyword>
<dbReference type="PANTHER" id="PTHR44324">
    <property type="entry name" value="WD40 REPEAT DOMAIN 95"/>
    <property type="match status" value="1"/>
</dbReference>
<dbReference type="InterPro" id="IPR001680">
    <property type="entry name" value="WD40_rpt"/>
</dbReference>
<dbReference type="PANTHER" id="PTHR44324:SF6">
    <property type="entry name" value="EF-HAND CALCIUM BINDING DOMAIN 8"/>
    <property type="match status" value="1"/>
</dbReference>
<reference evidence="5" key="1">
    <citation type="submission" date="2019-04" db="EMBL/GenBank/DDBJ databases">
        <authorList>
            <person name="Alioto T."/>
            <person name="Alioto T."/>
        </authorList>
    </citation>
    <scope>NUCLEOTIDE SEQUENCE [LARGE SCALE GENOMIC DNA]</scope>
</reference>
<evidence type="ECO:0000256" key="3">
    <source>
        <dbReference type="ARBA" id="ARBA00022737"/>
    </source>
</evidence>
<dbReference type="Gene3D" id="2.130.10.10">
    <property type="entry name" value="YVTN repeat-like/Quinoprotein amine dehydrogenase"/>
    <property type="match status" value="2"/>
</dbReference>
<dbReference type="InterPro" id="IPR036322">
    <property type="entry name" value="WD40_repeat_dom_sf"/>
</dbReference>
<dbReference type="SUPFAM" id="SSF50978">
    <property type="entry name" value="WD40 repeat-like"/>
    <property type="match status" value="1"/>
</dbReference>
<dbReference type="InterPro" id="IPR019775">
    <property type="entry name" value="WD40_repeat_CS"/>
</dbReference>
<name>A0A5E4A771_MARMO</name>
<dbReference type="EMBL" id="CABDUW010000021">
    <property type="protein sequence ID" value="VTJ52736.1"/>
    <property type="molecule type" value="Genomic_DNA"/>
</dbReference>
<dbReference type="Pfam" id="PF00400">
    <property type="entry name" value="WD40"/>
    <property type="match status" value="3"/>
</dbReference>
<evidence type="ECO:0000313" key="6">
    <source>
        <dbReference type="Proteomes" id="UP000335636"/>
    </source>
</evidence>
<organism evidence="5 6">
    <name type="scientific">Marmota monax</name>
    <name type="common">Woodchuck</name>
    <dbReference type="NCBI Taxonomy" id="9995"/>
    <lineage>
        <taxon>Eukaryota</taxon>
        <taxon>Metazoa</taxon>
        <taxon>Chordata</taxon>
        <taxon>Craniata</taxon>
        <taxon>Vertebrata</taxon>
        <taxon>Euteleostomi</taxon>
        <taxon>Mammalia</taxon>
        <taxon>Eutheria</taxon>
        <taxon>Euarchontoglires</taxon>
        <taxon>Glires</taxon>
        <taxon>Rodentia</taxon>
        <taxon>Sciuromorpha</taxon>
        <taxon>Sciuridae</taxon>
        <taxon>Xerinae</taxon>
        <taxon>Marmotini</taxon>
        <taxon>Marmota</taxon>
    </lineage>
</organism>
<evidence type="ECO:0000313" key="5">
    <source>
        <dbReference type="EMBL" id="VTJ52736.1"/>
    </source>
</evidence>
<evidence type="ECO:0000256" key="1">
    <source>
        <dbReference type="ARBA" id="ARBA00014901"/>
    </source>
</evidence>
<dbReference type="PROSITE" id="PS00678">
    <property type="entry name" value="WD_REPEATS_1"/>
    <property type="match status" value="1"/>
</dbReference>